<evidence type="ECO:0000313" key="2">
    <source>
        <dbReference type="EMBL" id="CAF3923246.1"/>
    </source>
</evidence>
<evidence type="ECO:0000313" key="1">
    <source>
        <dbReference type="EMBL" id="CAF3745387.1"/>
    </source>
</evidence>
<dbReference type="Proteomes" id="UP000663874">
    <property type="component" value="Unassembled WGS sequence"/>
</dbReference>
<sequence>MEHVSTFEVLPNEMILLVCQYLCCAEILYSFFNLNSRLNSMLTNFCRYVNLKDVTYKQFDFVATQIVPQIGQSIRSFVFNGLWENILFKKQNSRFFHSKLSLMFPQLQTLSLINFIDRQLNLFLDKITDLSQLVKLDVRNLRNGHEEGSLEKILTANNNRLKFVLFDYDSINFILNETTNDEALSYSNIEELAVNIKTHKTLAYLFTLVPDIRRLHVDFDQLSFDSKLTLANVSSLIHLKDFQLRSINTYWSLDEIAHILSKMPFLQRLALDLCTEDVHFVDGQNFIRILPSSIVEIHLFIIYYFFDSHIDVDTLLSTWSIHVQITCLLDEPNEYAIIHTIPCDLSVIFIPATIAKSMLTGSKYTRKQIVHLEITDFQECASIPIGVIAQKFNHLRDLSLFLESPTVFVDSLILQVLSLWRDKNLRGFYIKGLLTDEISKNLRQWLIDHSHLRQEDSFIAEYDKNWTDIWLQ</sequence>
<organism evidence="1 3">
    <name type="scientific">Rotaria sordida</name>
    <dbReference type="NCBI Taxonomy" id="392033"/>
    <lineage>
        <taxon>Eukaryota</taxon>
        <taxon>Metazoa</taxon>
        <taxon>Spiralia</taxon>
        <taxon>Gnathifera</taxon>
        <taxon>Rotifera</taxon>
        <taxon>Eurotatoria</taxon>
        <taxon>Bdelloidea</taxon>
        <taxon>Philodinida</taxon>
        <taxon>Philodinidae</taxon>
        <taxon>Rotaria</taxon>
    </lineage>
</organism>
<evidence type="ECO:0000313" key="3">
    <source>
        <dbReference type="Proteomes" id="UP000663823"/>
    </source>
</evidence>
<accession>A0A818Y561</accession>
<proteinExistence type="predicted"/>
<protein>
    <recommendedName>
        <fullName evidence="4">F-box domain-containing protein</fullName>
    </recommendedName>
</protein>
<name>A0A818Y561_9BILA</name>
<comment type="caution">
    <text evidence="1">The sequence shown here is derived from an EMBL/GenBank/DDBJ whole genome shotgun (WGS) entry which is preliminary data.</text>
</comment>
<dbReference type="Proteomes" id="UP000663823">
    <property type="component" value="Unassembled WGS sequence"/>
</dbReference>
<gene>
    <name evidence="2" type="ORF">FNK824_LOCUS21735</name>
    <name evidence="1" type="ORF">OTI717_LOCUS15269</name>
</gene>
<dbReference type="AlphaFoldDB" id="A0A818Y561"/>
<reference evidence="1" key="1">
    <citation type="submission" date="2021-02" db="EMBL/GenBank/DDBJ databases">
        <authorList>
            <person name="Nowell W R."/>
        </authorList>
    </citation>
    <scope>NUCLEOTIDE SEQUENCE</scope>
</reference>
<dbReference type="EMBL" id="CAJOAX010001789">
    <property type="protein sequence ID" value="CAF3745387.1"/>
    <property type="molecule type" value="Genomic_DNA"/>
</dbReference>
<dbReference type="EMBL" id="CAJOBE010004248">
    <property type="protein sequence ID" value="CAF3923246.1"/>
    <property type="molecule type" value="Genomic_DNA"/>
</dbReference>
<evidence type="ECO:0008006" key="4">
    <source>
        <dbReference type="Google" id="ProtNLM"/>
    </source>
</evidence>